<gene>
    <name evidence="1" type="ORF">GCM10010982_22880</name>
</gene>
<dbReference type="EMBL" id="BMLS01000003">
    <property type="protein sequence ID" value="GGO70122.1"/>
    <property type="molecule type" value="Genomic_DNA"/>
</dbReference>
<keyword evidence="2" id="KW-1185">Reference proteome</keyword>
<reference evidence="1" key="2">
    <citation type="submission" date="2020-09" db="EMBL/GenBank/DDBJ databases">
        <authorList>
            <person name="Sun Q."/>
            <person name="Zhou Y."/>
        </authorList>
    </citation>
    <scope>NUCLEOTIDE SEQUENCE</scope>
    <source>
        <strain evidence="1">CGMCC 1.7086</strain>
    </source>
</reference>
<dbReference type="Pfam" id="PF12663">
    <property type="entry name" value="DUF3788"/>
    <property type="match status" value="1"/>
</dbReference>
<name>A0A917YZ16_9ALTE</name>
<reference evidence="1" key="1">
    <citation type="journal article" date="2014" name="Int. J. Syst. Evol. Microbiol.">
        <title>Complete genome sequence of Corynebacterium casei LMG S-19264T (=DSM 44701T), isolated from a smear-ripened cheese.</title>
        <authorList>
            <consortium name="US DOE Joint Genome Institute (JGI-PGF)"/>
            <person name="Walter F."/>
            <person name="Albersmeier A."/>
            <person name="Kalinowski J."/>
            <person name="Ruckert C."/>
        </authorList>
    </citation>
    <scope>NUCLEOTIDE SEQUENCE</scope>
    <source>
        <strain evidence="1">CGMCC 1.7086</strain>
    </source>
</reference>
<sequence length="146" mass="16566">MILTLMQTINNVELADEEVFPSAQVLSSILGESYPAYLSLLTLYQQHGLLPTWRYYHDGGAWLCKVQHKGRTIAWMSAWKGFMQATIYIPNKRLAEVLALDIAQSTRDKILATKDVGKSKPCIVEIVDSDAVNEFAILMRYKMQAR</sequence>
<evidence type="ECO:0000313" key="2">
    <source>
        <dbReference type="Proteomes" id="UP000606935"/>
    </source>
</evidence>
<accession>A0A917YZ16</accession>
<evidence type="ECO:0008006" key="3">
    <source>
        <dbReference type="Google" id="ProtNLM"/>
    </source>
</evidence>
<dbReference type="InterPro" id="IPR024265">
    <property type="entry name" value="DUF3788"/>
</dbReference>
<protein>
    <recommendedName>
        <fullName evidence="3">DUF3788 family protein</fullName>
    </recommendedName>
</protein>
<evidence type="ECO:0000313" key="1">
    <source>
        <dbReference type="EMBL" id="GGO70122.1"/>
    </source>
</evidence>
<dbReference type="AlphaFoldDB" id="A0A917YZ16"/>
<dbReference type="Proteomes" id="UP000606935">
    <property type="component" value="Unassembled WGS sequence"/>
</dbReference>
<proteinExistence type="predicted"/>
<organism evidence="1 2">
    <name type="scientific">Bowmanella pacifica</name>
    <dbReference type="NCBI Taxonomy" id="502051"/>
    <lineage>
        <taxon>Bacteria</taxon>
        <taxon>Pseudomonadati</taxon>
        <taxon>Pseudomonadota</taxon>
        <taxon>Gammaproteobacteria</taxon>
        <taxon>Alteromonadales</taxon>
        <taxon>Alteromonadaceae</taxon>
        <taxon>Bowmanella</taxon>
    </lineage>
</organism>
<comment type="caution">
    <text evidence="1">The sequence shown here is derived from an EMBL/GenBank/DDBJ whole genome shotgun (WGS) entry which is preliminary data.</text>
</comment>